<proteinExistence type="predicted"/>
<reference evidence="1 2" key="1">
    <citation type="submission" date="2021-06" db="EMBL/GenBank/DDBJ databases">
        <authorList>
            <person name="Palmer J.M."/>
        </authorList>
    </citation>
    <scope>NUCLEOTIDE SEQUENCE [LARGE SCALE GENOMIC DNA]</scope>
    <source>
        <strain evidence="1 2">XC_2019</strain>
        <tissue evidence="1">Muscle</tissue>
    </source>
</reference>
<accession>A0ABV0QZN7</accession>
<evidence type="ECO:0000313" key="1">
    <source>
        <dbReference type="EMBL" id="MEQ2201303.1"/>
    </source>
</evidence>
<keyword evidence="2" id="KW-1185">Reference proteome</keyword>
<name>A0ABV0QZN7_9TELE</name>
<gene>
    <name evidence="1" type="ORF">XENOCAPTIV_010494</name>
</gene>
<evidence type="ECO:0008006" key="3">
    <source>
        <dbReference type="Google" id="ProtNLM"/>
    </source>
</evidence>
<dbReference type="Proteomes" id="UP001434883">
    <property type="component" value="Unassembled WGS sequence"/>
</dbReference>
<sequence>MSIYKNTKPILFLSASFYSLCWKGSLCRRNDLMLFIVHAAMKHQLHTECSCISDLTGQVIPLQQLQHQSINCTVTVAMSRSTCILLRFTGTACEGYLDSEHMPAAPGLCQM</sequence>
<evidence type="ECO:0000313" key="2">
    <source>
        <dbReference type="Proteomes" id="UP001434883"/>
    </source>
</evidence>
<organism evidence="1 2">
    <name type="scientific">Xenoophorus captivus</name>
    <dbReference type="NCBI Taxonomy" id="1517983"/>
    <lineage>
        <taxon>Eukaryota</taxon>
        <taxon>Metazoa</taxon>
        <taxon>Chordata</taxon>
        <taxon>Craniata</taxon>
        <taxon>Vertebrata</taxon>
        <taxon>Euteleostomi</taxon>
        <taxon>Actinopterygii</taxon>
        <taxon>Neopterygii</taxon>
        <taxon>Teleostei</taxon>
        <taxon>Neoteleostei</taxon>
        <taxon>Acanthomorphata</taxon>
        <taxon>Ovalentaria</taxon>
        <taxon>Atherinomorphae</taxon>
        <taxon>Cyprinodontiformes</taxon>
        <taxon>Goodeidae</taxon>
        <taxon>Xenoophorus</taxon>
    </lineage>
</organism>
<protein>
    <recommendedName>
        <fullName evidence="3">Secreted protein</fullName>
    </recommendedName>
</protein>
<dbReference type="EMBL" id="JAHRIN010027500">
    <property type="protein sequence ID" value="MEQ2201303.1"/>
    <property type="molecule type" value="Genomic_DNA"/>
</dbReference>
<comment type="caution">
    <text evidence="1">The sequence shown here is derived from an EMBL/GenBank/DDBJ whole genome shotgun (WGS) entry which is preliminary data.</text>
</comment>